<dbReference type="InterPro" id="IPR002737">
    <property type="entry name" value="MEMO1_fam"/>
</dbReference>
<dbReference type="EMBL" id="CP133772">
    <property type="protein sequence ID" value="WYY00118.1"/>
    <property type="molecule type" value="Genomic_DNA"/>
</dbReference>
<dbReference type="PANTHER" id="PTHR11060:SF0">
    <property type="entry name" value="PROTEIN MEMO1"/>
    <property type="match status" value="1"/>
</dbReference>
<dbReference type="KEGG" id="omr:OXIME_000673"/>
<dbReference type="NCBIfam" id="TIGR04336">
    <property type="entry name" value="AmmeMemoSam_B"/>
    <property type="match status" value="1"/>
</dbReference>
<gene>
    <name evidence="2" type="primary">amrB</name>
    <name evidence="2" type="ORF">OXIME_000673</name>
</gene>
<reference evidence="2 3" key="1">
    <citation type="submission" date="2023-09" db="EMBL/GenBank/DDBJ databases">
        <authorList>
            <person name="Golyshina O.V."/>
            <person name="Lunev E.A."/>
            <person name="Bargiela R."/>
            <person name="Gaines M.C."/>
            <person name="Daum B."/>
            <person name="Bale N.J."/>
            <person name="Koenen M."/>
            <person name="Sinninghe Damst J.S."/>
            <person name="Yakimov M."/>
            <person name="Golyshin P.N."/>
        </authorList>
    </citation>
    <scope>NUCLEOTIDE SEQUENCE [LARGE SCALE GENOMIC DNA]</scope>
    <source>
        <strain evidence="2 3">M1</strain>
    </source>
</reference>
<keyword evidence="3" id="KW-1185">Reference proteome</keyword>
<name>A0AAX4NFL7_9ARCH</name>
<proteinExistence type="inferred from homology"/>
<organism evidence="2 3">
    <name type="scientific">Oxyplasma meridianum</name>
    <dbReference type="NCBI Taxonomy" id="3073602"/>
    <lineage>
        <taxon>Archaea</taxon>
        <taxon>Methanobacteriati</taxon>
        <taxon>Thermoplasmatota</taxon>
        <taxon>Thermoplasmata</taxon>
        <taxon>Thermoplasmatales</taxon>
        <taxon>Thermoplasmataceae</taxon>
        <taxon>Oxyplasma</taxon>
    </lineage>
</organism>
<protein>
    <submittedName>
        <fullName evidence="2">AmmeMemoRadiSam system protein B</fullName>
    </submittedName>
</protein>
<evidence type="ECO:0000313" key="3">
    <source>
        <dbReference type="Proteomes" id="UP001451606"/>
    </source>
</evidence>
<comment type="similarity">
    <text evidence="1">Belongs to the MEMO1 family.</text>
</comment>
<sequence length="269" mass="30313">MRFPTVSGKFYPADPYELRKMLDSLYKRVQEAGVHGEILGIIAPHAGLIYSGYSAMHSFKSLKKSERRKYVIIGTNHSSYKDGTFITSKGDWMTPLGLSGINKDLANKIMYGCDWIIDDEESNDDEYSIEIQLLYLQFLFKNSFSFVPIIMGDQSPVNAGRLARGLSEIDDNFIIVSSSDMTHYENERSVESKDFEIMSRIVDLDTRGFYQSIEKESISICGSGSIATLMEYTKIKKGRFKILHHSTSASVNGDTETVVGYSSMIAYKD</sequence>
<evidence type="ECO:0000256" key="1">
    <source>
        <dbReference type="ARBA" id="ARBA00006315"/>
    </source>
</evidence>
<dbReference type="Pfam" id="PF01875">
    <property type="entry name" value="Memo"/>
    <property type="match status" value="1"/>
</dbReference>
<dbReference type="PANTHER" id="PTHR11060">
    <property type="entry name" value="PROTEIN MEMO1"/>
    <property type="match status" value="1"/>
</dbReference>
<dbReference type="CDD" id="cd07361">
    <property type="entry name" value="MEMO_like"/>
    <property type="match status" value="1"/>
</dbReference>
<dbReference type="Proteomes" id="UP001451606">
    <property type="component" value="Chromosome"/>
</dbReference>
<accession>A0AAX4NFL7</accession>
<dbReference type="Gene3D" id="3.40.830.10">
    <property type="entry name" value="LigB-like"/>
    <property type="match status" value="1"/>
</dbReference>
<dbReference type="GeneID" id="95967404"/>
<dbReference type="AlphaFoldDB" id="A0AAX4NFL7"/>
<evidence type="ECO:0000313" key="2">
    <source>
        <dbReference type="EMBL" id="WYY00118.1"/>
    </source>
</evidence>
<dbReference type="RefSeq" id="WP_393972071.1">
    <property type="nucleotide sequence ID" value="NZ_CP133772.1"/>
</dbReference>